<feature type="binding site" description="axial binding residue" evidence="6">
    <location>
        <position position="448"/>
    </location>
    <ligand>
        <name>heme</name>
        <dbReference type="ChEBI" id="CHEBI:30413"/>
    </ligand>
    <ligandPart>
        <name>Fe</name>
        <dbReference type="ChEBI" id="CHEBI:18248"/>
    </ligandPart>
</feature>
<dbReference type="GO" id="GO:0020037">
    <property type="term" value="F:heme binding"/>
    <property type="evidence" value="ECO:0007669"/>
    <property type="project" value="InterPro"/>
</dbReference>
<evidence type="ECO:0000256" key="3">
    <source>
        <dbReference type="ARBA" id="ARBA00022723"/>
    </source>
</evidence>
<dbReference type="PANTHER" id="PTHR24305">
    <property type="entry name" value="CYTOCHROME P450"/>
    <property type="match status" value="1"/>
</dbReference>
<keyword evidence="3 6" id="KW-0479">Metal-binding</keyword>
<keyword evidence="4 7" id="KW-0560">Oxidoreductase</keyword>
<dbReference type="SUPFAM" id="SSF48264">
    <property type="entry name" value="Cytochrome P450"/>
    <property type="match status" value="1"/>
</dbReference>
<dbReference type="GO" id="GO:0004497">
    <property type="term" value="F:monooxygenase activity"/>
    <property type="evidence" value="ECO:0007669"/>
    <property type="project" value="UniProtKB-KW"/>
</dbReference>
<dbReference type="Proteomes" id="UP000053617">
    <property type="component" value="Unassembled WGS sequence"/>
</dbReference>
<evidence type="ECO:0000256" key="7">
    <source>
        <dbReference type="RuleBase" id="RU000461"/>
    </source>
</evidence>
<dbReference type="PRINTS" id="PR00465">
    <property type="entry name" value="EP450IV"/>
</dbReference>
<dbReference type="PROSITE" id="PS00086">
    <property type="entry name" value="CYTOCHROME_P450"/>
    <property type="match status" value="1"/>
</dbReference>
<dbReference type="Pfam" id="PF00067">
    <property type="entry name" value="p450"/>
    <property type="match status" value="1"/>
</dbReference>
<accession>A0A0D2H443</accession>
<dbReference type="AlphaFoldDB" id="A0A0D2H443"/>
<keyword evidence="5 6" id="KW-0408">Iron</keyword>
<keyword evidence="8" id="KW-0812">Transmembrane</keyword>
<dbReference type="CDD" id="cd11060">
    <property type="entry name" value="CYP57A1-like"/>
    <property type="match status" value="1"/>
</dbReference>
<evidence type="ECO:0000256" key="6">
    <source>
        <dbReference type="PIRSR" id="PIRSR602403-1"/>
    </source>
</evidence>
<dbReference type="OrthoDB" id="3934656at2759"/>
<dbReference type="HOGENOM" id="CLU_001570_14_0_1"/>
<dbReference type="Gene3D" id="1.10.630.10">
    <property type="entry name" value="Cytochrome P450"/>
    <property type="match status" value="1"/>
</dbReference>
<evidence type="ECO:0000313" key="10">
    <source>
        <dbReference type="Proteomes" id="UP000053617"/>
    </source>
</evidence>
<evidence type="ECO:0000256" key="2">
    <source>
        <dbReference type="ARBA" id="ARBA00010617"/>
    </source>
</evidence>
<keyword evidence="10" id="KW-1185">Reference proteome</keyword>
<dbReference type="InterPro" id="IPR036396">
    <property type="entry name" value="Cyt_P450_sf"/>
</dbReference>
<dbReference type="GO" id="GO:0016705">
    <property type="term" value="F:oxidoreductase activity, acting on paired donors, with incorporation or reduction of molecular oxygen"/>
    <property type="evidence" value="ECO:0007669"/>
    <property type="project" value="InterPro"/>
</dbReference>
<dbReference type="EMBL" id="KN847478">
    <property type="protein sequence ID" value="KIX05178.1"/>
    <property type="molecule type" value="Genomic_DNA"/>
</dbReference>
<name>A0A0D2H443_9EURO</name>
<comment type="similarity">
    <text evidence="2 7">Belongs to the cytochrome P450 family.</text>
</comment>
<dbReference type="InterPro" id="IPR017972">
    <property type="entry name" value="Cyt_P450_CS"/>
</dbReference>
<dbReference type="InterPro" id="IPR001128">
    <property type="entry name" value="Cyt_P450"/>
</dbReference>
<protein>
    <recommendedName>
        <fullName evidence="11">Cytochrome P450</fullName>
    </recommendedName>
</protein>
<dbReference type="STRING" id="1442369.A0A0D2H443"/>
<dbReference type="GeneID" id="25294121"/>
<organism evidence="9 10">
    <name type="scientific">Rhinocladiella mackenziei CBS 650.93</name>
    <dbReference type="NCBI Taxonomy" id="1442369"/>
    <lineage>
        <taxon>Eukaryota</taxon>
        <taxon>Fungi</taxon>
        <taxon>Dikarya</taxon>
        <taxon>Ascomycota</taxon>
        <taxon>Pezizomycotina</taxon>
        <taxon>Eurotiomycetes</taxon>
        <taxon>Chaetothyriomycetidae</taxon>
        <taxon>Chaetothyriales</taxon>
        <taxon>Herpotrichiellaceae</taxon>
        <taxon>Rhinocladiella</taxon>
    </lineage>
</organism>
<evidence type="ECO:0000256" key="4">
    <source>
        <dbReference type="ARBA" id="ARBA00023002"/>
    </source>
</evidence>
<reference evidence="9 10" key="1">
    <citation type="submission" date="2015-01" db="EMBL/GenBank/DDBJ databases">
        <title>The Genome Sequence of Rhinocladiella mackenzie CBS 650.93.</title>
        <authorList>
            <consortium name="The Broad Institute Genomics Platform"/>
            <person name="Cuomo C."/>
            <person name="de Hoog S."/>
            <person name="Gorbushina A."/>
            <person name="Stielow B."/>
            <person name="Teixiera M."/>
            <person name="Abouelleil A."/>
            <person name="Chapman S.B."/>
            <person name="Priest M."/>
            <person name="Young S.K."/>
            <person name="Wortman J."/>
            <person name="Nusbaum C."/>
            <person name="Birren B."/>
        </authorList>
    </citation>
    <scope>NUCLEOTIDE SEQUENCE [LARGE SCALE GENOMIC DNA]</scope>
    <source>
        <strain evidence="9 10">CBS 650.93</strain>
    </source>
</reference>
<keyword evidence="6 7" id="KW-0349">Heme</keyword>
<dbReference type="RefSeq" id="XP_013272314.1">
    <property type="nucleotide sequence ID" value="XM_013416860.1"/>
</dbReference>
<evidence type="ECO:0000256" key="1">
    <source>
        <dbReference type="ARBA" id="ARBA00001971"/>
    </source>
</evidence>
<keyword evidence="8" id="KW-0472">Membrane</keyword>
<dbReference type="VEuPathDB" id="FungiDB:Z518_06050"/>
<evidence type="ECO:0000256" key="8">
    <source>
        <dbReference type="SAM" id="Phobius"/>
    </source>
</evidence>
<evidence type="ECO:0000313" key="9">
    <source>
        <dbReference type="EMBL" id="KIX05178.1"/>
    </source>
</evidence>
<sequence>MALSSILNQASFRTWAVAISACLVIWAAAHWWLAYRRLRHIKGPGLASISSLWIFYQTCRSRIYLAGDEALQRYGSIVRIAPNCILTNDPVFLRVMAAPRSGFTRSRYFEATRVDAQSDHLLSLRDEAAHAALRAKVLPGYSGKEVTTLESDIDARVVDLLDLIRRDYVSQEKPLDFARLSGFFTLDSLTTIAFGNAMGYLKTNEDLFHYFHMSSKLYPIVEHTMHHWSIHQIVQTIQKMVTVPSDVGMGAIVTAVNKGVRERFTAPSTTETPSDMLNSFICRGLTELECESEAILQIMAGADSTAHALRITFYHLLSNPTAYLKLMAEMDAALQSGQISYPVIQNSEAQALPYLRACIMEGLRMFMPLNGISTRLSPSPDGYTHNGIYIPAGTEVGISIYSMLRRKDIFGPDADTFRPERWFDKDTERLKARERVQEMVFGTGRTSCLGKDIAWMELRKVIFELFRNFEFSIVNPLAGVKTWSNGVVVQEGMYVRAWPRKKD</sequence>
<dbReference type="PANTHER" id="PTHR24305:SF168">
    <property type="entry name" value="P450, PUTATIVE (EUROFUNG)-RELATED"/>
    <property type="match status" value="1"/>
</dbReference>
<evidence type="ECO:0008006" key="11">
    <source>
        <dbReference type="Google" id="ProtNLM"/>
    </source>
</evidence>
<feature type="transmembrane region" description="Helical" evidence="8">
    <location>
        <begin position="12"/>
        <end position="33"/>
    </location>
</feature>
<evidence type="ECO:0000256" key="5">
    <source>
        <dbReference type="ARBA" id="ARBA00023004"/>
    </source>
</evidence>
<keyword evidence="8" id="KW-1133">Transmembrane helix</keyword>
<comment type="cofactor">
    <cofactor evidence="1 6">
        <name>heme</name>
        <dbReference type="ChEBI" id="CHEBI:30413"/>
    </cofactor>
</comment>
<dbReference type="InterPro" id="IPR002403">
    <property type="entry name" value="Cyt_P450_E_grp-IV"/>
</dbReference>
<gene>
    <name evidence="9" type="ORF">Z518_06050</name>
</gene>
<keyword evidence="7" id="KW-0503">Monooxygenase</keyword>
<dbReference type="InterPro" id="IPR050121">
    <property type="entry name" value="Cytochrome_P450_monoxygenase"/>
</dbReference>
<proteinExistence type="inferred from homology"/>
<dbReference type="GO" id="GO:0005506">
    <property type="term" value="F:iron ion binding"/>
    <property type="evidence" value="ECO:0007669"/>
    <property type="project" value="InterPro"/>
</dbReference>
<dbReference type="PRINTS" id="PR00385">
    <property type="entry name" value="P450"/>
</dbReference>